<sequence>MNFLSNLKLSHIIAAACLLPSAFAVVLVMLLTNIFNQNIKEAELAEDLVKLSEYLDAVAHAHAVERGLTAGFLGSGGSKGRDALLAQRKVADETGNALKSLSAEDFQRLPAQYLRKLQEPIISFLSGKAAIRQKVDRLDPNNGAFNYYSTLNRRALNSIQGLLSELGEPDITQLLEARLSLLWMKERIGQYRGALNGIFASGIANDKLKSEVSGYISDEQFWLANFQTYANATDKAMLNDIMAQPTWKEVDSITSRFSNNPENNGISGPSNWFNLATQRITQVKQLADNISAEVHNTATSITRNKFWSRNVLLALTAATLFPLLLLLRLFIKLTRRKVQNIHQVLQAVSEQRDLSERVNFRSSDEFGDIIDALNNHLDHLTSSFSMLLDKAIESRSSMDEMMSFSQRALQENQDQFSRIDQVASAVHEMSQTSGVISEDMQLAAQETDEIKTQSTQGGERMQIILNSIQSLHKGVEEGHSAIQKVTSHTEEISSILLTIESIAEQTNLLALNAAIEAARAGEQGRGFAVVADEVRNLAQRTQGSTEEIRSMIESLVSSGQSALTSMQNCSEVASDTEAKVFENVKMVRTLFSSIDTLNQTIERVATASEQQSQVADDINNNIQIINEQSRNVLDAVTTTVNSSTEANRRFSEVVGEIQRYRTQ</sequence>
<keyword evidence="4 8" id="KW-0472">Membrane</keyword>
<dbReference type="GO" id="GO:0006935">
    <property type="term" value="P:chemotaxis"/>
    <property type="evidence" value="ECO:0007669"/>
    <property type="project" value="InterPro"/>
</dbReference>
<name>A0A0C5VED9_9GAMM</name>
<evidence type="ECO:0000259" key="10">
    <source>
        <dbReference type="PROSITE" id="PS50885"/>
    </source>
</evidence>
<protein>
    <submittedName>
        <fullName evidence="11">Methyl-accepting chemotaxis protein</fullName>
    </submittedName>
</protein>
<dbReference type="RefSeq" id="WP_044615612.1">
    <property type="nucleotide sequence ID" value="NZ_CP007142.1"/>
</dbReference>
<dbReference type="InterPro" id="IPR004090">
    <property type="entry name" value="Chemotax_Me-accpt_rcpt"/>
</dbReference>
<evidence type="ECO:0000256" key="8">
    <source>
        <dbReference type="SAM" id="Phobius"/>
    </source>
</evidence>
<dbReference type="SUPFAM" id="SSF58104">
    <property type="entry name" value="Methyl-accepting chemotaxis protein (MCP) signaling domain"/>
    <property type="match status" value="1"/>
</dbReference>
<dbReference type="SMART" id="SM00283">
    <property type="entry name" value="MA"/>
    <property type="match status" value="1"/>
</dbReference>
<evidence type="ECO:0000256" key="1">
    <source>
        <dbReference type="ARBA" id="ARBA00004141"/>
    </source>
</evidence>
<dbReference type="EMBL" id="CP007142">
    <property type="protein sequence ID" value="AJQ92581.1"/>
    <property type="molecule type" value="Genomic_DNA"/>
</dbReference>
<dbReference type="GO" id="GO:0007165">
    <property type="term" value="P:signal transduction"/>
    <property type="evidence" value="ECO:0007669"/>
    <property type="project" value="UniProtKB-KW"/>
</dbReference>
<comment type="subcellular location">
    <subcellularLocation>
        <location evidence="1">Membrane</location>
        <topology evidence="1">Multi-pass membrane protein</topology>
    </subcellularLocation>
</comment>
<evidence type="ECO:0000256" key="2">
    <source>
        <dbReference type="ARBA" id="ARBA00022692"/>
    </source>
</evidence>
<evidence type="ECO:0000256" key="6">
    <source>
        <dbReference type="ARBA" id="ARBA00029447"/>
    </source>
</evidence>
<dbReference type="Pfam" id="PF08376">
    <property type="entry name" value="NIT"/>
    <property type="match status" value="1"/>
</dbReference>
<gene>
    <name evidence="11" type="ORF">YC6258_00531</name>
</gene>
<comment type="similarity">
    <text evidence="6">Belongs to the methyl-accepting chemotaxis (MCP) protein family.</text>
</comment>
<dbReference type="GO" id="GO:0004888">
    <property type="term" value="F:transmembrane signaling receptor activity"/>
    <property type="evidence" value="ECO:0007669"/>
    <property type="project" value="InterPro"/>
</dbReference>
<accession>A0A0C5VED9</accession>
<evidence type="ECO:0000256" key="4">
    <source>
        <dbReference type="ARBA" id="ARBA00023136"/>
    </source>
</evidence>
<feature type="domain" description="Methyl-accepting transducer" evidence="9">
    <location>
        <begin position="390"/>
        <end position="626"/>
    </location>
</feature>
<dbReference type="OrthoDB" id="2489132at2"/>
<evidence type="ECO:0000256" key="5">
    <source>
        <dbReference type="ARBA" id="ARBA00023224"/>
    </source>
</evidence>
<dbReference type="AlphaFoldDB" id="A0A0C5VED9"/>
<dbReference type="CDD" id="cd11386">
    <property type="entry name" value="MCP_signal"/>
    <property type="match status" value="1"/>
</dbReference>
<evidence type="ECO:0000313" key="12">
    <source>
        <dbReference type="Proteomes" id="UP000032266"/>
    </source>
</evidence>
<dbReference type="PROSITE" id="PS50885">
    <property type="entry name" value="HAMP"/>
    <property type="match status" value="1"/>
</dbReference>
<dbReference type="Gene3D" id="1.10.287.950">
    <property type="entry name" value="Methyl-accepting chemotaxis protein"/>
    <property type="match status" value="1"/>
</dbReference>
<evidence type="ECO:0000256" key="3">
    <source>
        <dbReference type="ARBA" id="ARBA00022989"/>
    </source>
</evidence>
<dbReference type="HOGENOM" id="CLU_000445_107_27_6"/>
<dbReference type="PRINTS" id="PR00260">
    <property type="entry name" value="CHEMTRNSDUCR"/>
</dbReference>
<dbReference type="STRING" id="1445510.YC6258_00531"/>
<dbReference type="Pfam" id="PF00015">
    <property type="entry name" value="MCPsignal"/>
    <property type="match status" value="1"/>
</dbReference>
<dbReference type="InterPro" id="IPR003660">
    <property type="entry name" value="HAMP_dom"/>
</dbReference>
<evidence type="ECO:0000256" key="7">
    <source>
        <dbReference type="PROSITE-ProRule" id="PRU00284"/>
    </source>
</evidence>
<dbReference type="PANTHER" id="PTHR32089:SF119">
    <property type="entry name" value="METHYL-ACCEPTING CHEMOTAXIS PROTEIN CTPL"/>
    <property type="match status" value="1"/>
</dbReference>
<dbReference type="CDD" id="cd06225">
    <property type="entry name" value="HAMP"/>
    <property type="match status" value="1"/>
</dbReference>
<dbReference type="PANTHER" id="PTHR32089">
    <property type="entry name" value="METHYL-ACCEPTING CHEMOTAXIS PROTEIN MCPB"/>
    <property type="match status" value="1"/>
</dbReference>
<dbReference type="PATRIC" id="fig|1445510.3.peg.518"/>
<evidence type="ECO:0000259" key="9">
    <source>
        <dbReference type="PROSITE" id="PS50111"/>
    </source>
</evidence>
<dbReference type="KEGG" id="gsn:YC6258_00531"/>
<proteinExistence type="inferred from homology"/>
<keyword evidence="3 8" id="KW-1133">Transmembrane helix</keyword>
<evidence type="ECO:0000313" key="11">
    <source>
        <dbReference type="EMBL" id="AJQ92581.1"/>
    </source>
</evidence>
<dbReference type="PROSITE" id="PS50111">
    <property type="entry name" value="CHEMOTAXIS_TRANSDUC_2"/>
    <property type="match status" value="1"/>
</dbReference>
<keyword evidence="12" id="KW-1185">Reference proteome</keyword>
<feature type="domain" description="HAMP" evidence="10">
    <location>
        <begin position="332"/>
        <end position="385"/>
    </location>
</feature>
<feature type="transmembrane region" description="Helical" evidence="8">
    <location>
        <begin position="311"/>
        <end position="331"/>
    </location>
</feature>
<keyword evidence="5 7" id="KW-0807">Transducer</keyword>
<reference evidence="11 12" key="1">
    <citation type="submission" date="2014-01" db="EMBL/GenBank/DDBJ databases">
        <title>Full genme sequencing of cellulolytic bacterium Gynuella sunshinyii YC6258T gen. nov., sp. nov.</title>
        <authorList>
            <person name="Khan H."/>
            <person name="Chung E.J."/>
            <person name="Chung Y.R."/>
        </authorList>
    </citation>
    <scope>NUCLEOTIDE SEQUENCE [LARGE SCALE GENOMIC DNA]</scope>
    <source>
        <strain evidence="11 12">YC6258</strain>
    </source>
</reference>
<keyword evidence="2 8" id="KW-0812">Transmembrane</keyword>
<dbReference type="InterPro" id="IPR013587">
    <property type="entry name" value="Nitrate/nitrite_sensing"/>
</dbReference>
<dbReference type="GO" id="GO:0016020">
    <property type="term" value="C:membrane"/>
    <property type="evidence" value="ECO:0007669"/>
    <property type="project" value="UniProtKB-SubCell"/>
</dbReference>
<dbReference type="FunFam" id="1.10.287.950:FF:000001">
    <property type="entry name" value="Methyl-accepting chemotaxis sensory transducer"/>
    <property type="match status" value="1"/>
</dbReference>
<organism evidence="11 12">
    <name type="scientific">Gynuella sunshinyii YC6258</name>
    <dbReference type="NCBI Taxonomy" id="1445510"/>
    <lineage>
        <taxon>Bacteria</taxon>
        <taxon>Pseudomonadati</taxon>
        <taxon>Pseudomonadota</taxon>
        <taxon>Gammaproteobacteria</taxon>
        <taxon>Oceanospirillales</taxon>
        <taxon>Saccharospirillaceae</taxon>
        <taxon>Gynuella</taxon>
    </lineage>
</organism>
<dbReference type="Proteomes" id="UP000032266">
    <property type="component" value="Chromosome"/>
</dbReference>
<dbReference type="InterPro" id="IPR004089">
    <property type="entry name" value="MCPsignal_dom"/>
</dbReference>